<feature type="transmembrane region" description="Helical" evidence="1">
    <location>
        <begin position="193"/>
        <end position="215"/>
    </location>
</feature>
<feature type="transmembrane region" description="Helical" evidence="1">
    <location>
        <begin position="446"/>
        <end position="464"/>
    </location>
</feature>
<comment type="caution">
    <text evidence="2">The sequence shown here is derived from an EMBL/GenBank/DDBJ whole genome shotgun (WGS) entry which is preliminary data.</text>
</comment>
<sequence>MINKSFIKSIVTILMLSVFLLLAAFQRITPLPSGPDWKDNALIAYHLAKTGDFALEDERNSNKLYPTNFREPLPIFIWAIAANMNGNLLENKFESFVSSGGLLAMKKANLLILMLLFFATFLLLELIPPGLISGLEKTMLFIFLAFTYQAYGLVGGVNQISSDIHSATLMLLFISGLLVYFRQPSLMKAGVAGLVYALLCLTKAAFFYVGFVLFASALLSSLYSKYFVLRHVLVSFLTMLLIVSPWLVRNGCALQQFSISGRGGETMMDRKFEEIYNEQHLSGMFYAYSPDFLKPVMSRLTGYTFRDRLPGGRLQHTTRDYGWELKARDALQMDAVINSHHKASVFIRKIYNHFYEAYKSPVLARKYAEQQYKKFVFEEALHHPVRHLKFGLLFAWRGLWVTNYVDGRAYEVFGVKRGWIKELLPAVGFFSLIIITAYGLVKRSPILIAITATPISVYCFYFLFTHNIPRYSLHLLPVWCLSLGLLLLWIKNKLKLFLSNR</sequence>
<reference evidence="3" key="1">
    <citation type="journal article" date="2019" name="Int. J. Syst. Evol. Microbiol.">
        <title>The Global Catalogue of Microorganisms (GCM) 10K type strain sequencing project: providing services to taxonomists for standard genome sequencing and annotation.</title>
        <authorList>
            <consortium name="The Broad Institute Genomics Platform"/>
            <consortium name="The Broad Institute Genome Sequencing Center for Infectious Disease"/>
            <person name="Wu L."/>
            <person name="Ma J."/>
        </authorList>
    </citation>
    <scope>NUCLEOTIDE SEQUENCE [LARGE SCALE GENOMIC DNA]</scope>
    <source>
        <strain evidence="3">VKM B-3159</strain>
    </source>
</reference>
<feature type="transmembrane region" description="Helical" evidence="1">
    <location>
        <begin position="164"/>
        <end position="181"/>
    </location>
</feature>
<protein>
    <recommendedName>
        <fullName evidence="4">Glycosyltransferase RgtA/B/C/D-like domain-containing protein</fullName>
    </recommendedName>
</protein>
<evidence type="ECO:0000313" key="3">
    <source>
        <dbReference type="Proteomes" id="UP001225906"/>
    </source>
</evidence>
<organism evidence="2 3">
    <name type="scientific">Methylophilus aquaticus</name>
    <dbReference type="NCBI Taxonomy" id="1971610"/>
    <lineage>
        <taxon>Bacteria</taxon>
        <taxon>Pseudomonadati</taxon>
        <taxon>Pseudomonadota</taxon>
        <taxon>Betaproteobacteria</taxon>
        <taxon>Nitrosomonadales</taxon>
        <taxon>Methylophilaceae</taxon>
        <taxon>Methylophilus</taxon>
    </lineage>
</organism>
<feature type="transmembrane region" description="Helical" evidence="1">
    <location>
        <begin position="227"/>
        <end position="248"/>
    </location>
</feature>
<keyword evidence="1" id="KW-1133">Transmembrane helix</keyword>
<feature type="transmembrane region" description="Helical" evidence="1">
    <location>
        <begin position="423"/>
        <end position="440"/>
    </location>
</feature>
<evidence type="ECO:0008006" key="4">
    <source>
        <dbReference type="Google" id="ProtNLM"/>
    </source>
</evidence>
<accession>A0ABT9JP64</accession>
<name>A0ABT9JP64_9PROT</name>
<feature type="transmembrane region" description="Helical" evidence="1">
    <location>
        <begin position="139"/>
        <end position="158"/>
    </location>
</feature>
<dbReference type="EMBL" id="JAVCAP010000001">
    <property type="protein sequence ID" value="MDP8566371.1"/>
    <property type="molecule type" value="Genomic_DNA"/>
</dbReference>
<keyword evidence="1" id="KW-0812">Transmembrane</keyword>
<keyword evidence="3" id="KW-1185">Reference proteome</keyword>
<evidence type="ECO:0000256" key="1">
    <source>
        <dbReference type="SAM" id="Phobius"/>
    </source>
</evidence>
<gene>
    <name evidence="2" type="ORF">Q9291_00790</name>
</gene>
<dbReference type="RefSeq" id="WP_306388077.1">
    <property type="nucleotide sequence ID" value="NZ_JAVCAP010000001.1"/>
</dbReference>
<dbReference type="Proteomes" id="UP001225906">
    <property type="component" value="Unassembled WGS sequence"/>
</dbReference>
<proteinExistence type="predicted"/>
<feature type="transmembrane region" description="Helical" evidence="1">
    <location>
        <begin position="108"/>
        <end position="127"/>
    </location>
</feature>
<evidence type="ECO:0000313" key="2">
    <source>
        <dbReference type="EMBL" id="MDP8566371.1"/>
    </source>
</evidence>
<keyword evidence="1" id="KW-0472">Membrane</keyword>
<feature type="transmembrane region" description="Helical" evidence="1">
    <location>
        <begin position="471"/>
        <end position="490"/>
    </location>
</feature>